<dbReference type="AlphaFoldDB" id="A0ABD1YRZ2"/>
<proteinExistence type="predicted"/>
<protein>
    <submittedName>
        <fullName evidence="1">Uncharacterized protein</fullName>
    </submittedName>
</protein>
<comment type="caution">
    <text evidence="1">The sequence shown here is derived from an EMBL/GenBank/DDBJ whole genome shotgun (WGS) entry which is preliminary data.</text>
</comment>
<dbReference type="Proteomes" id="UP001605036">
    <property type="component" value="Unassembled WGS sequence"/>
</dbReference>
<dbReference type="EMBL" id="JBHFFA010000003">
    <property type="protein sequence ID" value="KAL2633542.1"/>
    <property type="molecule type" value="Genomic_DNA"/>
</dbReference>
<gene>
    <name evidence="1" type="ORF">R1flu_005021</name>
</gene>
<name>A0ABD1YRZ2_9MARC</name>
<evidence type="ECO:0000313" key="1">
    <source>
        <dbReference type="EMBL" id="KAL2633542.1"/>
    </source>
</evidence>
<organism evidence="1 2">
    <name type="scientific">Riccia fluitans</name>
    <dbReference type="NCBI Taxonomy" id="41844"/>
    <lineage>
        <taxon>Eukaryota</taxon>
        <taxon>Viridiplantae</taxon>
        <taxon>Streptophyta</taxon>
        <taxon>Embryophyta</taxon>
        <taxon>Marchantiophyta</taxon>
        <taxon>Marchantiopsida</taxon>
        <taxon>Marchantiidae</taxon>
        <taxon>Marchantiales</taxon>
        <taxon>Ricciaceae</taxon>
        <taxon>Riccia</taxon>
    </lineage>
</organism>
<sequence length="127" mass="14127">MNTYSRGVEVSEVVWDGSLSVLRQETGSVYIITGSCRDFGGSDNSRSSHADWGTLLDVMEGTHSWISEKRIILLSYLMLKQVREEAKAVWSRVTRRMAGLTHRKNSSNMQLMFDGKASTGKGGPKDP</sequence>
<reference evidence="1 2" key="1">
    <citation type="submission" date="2024-09" db="EMBL/GenBank/DDBJ databases">
        <title>Chromosome-scale assembly of Riccia fluitans.</title>
        <authorList>
            <person name="Paukszto L."/>
            <person name="Sawicki J."/>
            <person name="Karawczyk K."/>
            <person name="Piernik-Szablinska J."/>
            <person name="Szczecinska M."/>
            <person name="Mazdziarz M."/>
        </authorList>
    </citation>
    <scope>NUCLEOTIDE SEQUENCE [LARGE SCALE GENOMIC DNA]</scope>
    <source>
        <strain evidence="1">Rf_01</strain>
        <tissue evidence="1">Aerial parts of the thallus</tissue>
    </source>
</reference>
<keyword evidence="2" id="KW-1185">Reference proteome</keyword>
<evidence type="ECO:0000313" key="2">
    <source>
        <dbReference type="Proteomes" id="UP001605036"/>
    </source>
</evidence>
<accession>A0ABD1YRZ2</accession>